<comment type="similarity">
    <text evidence="1">Belongs to the bacterial solute-binding protein 3 family.</text>
</comment>
<dbReference type="PANTHER" id="PTHR30085:SF2">
    <property type="entry name" value="GLUTAMATE_ASPARTATE IMPORT SOLUTE-BINDING PROTEIN"/>
    <property type="match status" value="1"/>
</dbReference>
<dbReference type="GO" id="GO:0005576">
    <property type="term" value="C:extracellular region"/>
    <property type="evidence" value="ECO:0007669"/>
    <property type="project" value="TreeGrafter"/>
</dbReference>
<gene>
    <name evidence="6" type="ORF">AX760_16275</name>
</gene>
<feature type="domain" description="Solute-binding protein family 3/N-terminal" evidence="5">
    <location>
        <begin position="48"/>
        <end position="281"/>
    </location>
</feature>
<feature type="chain" id="PRO_5024878594" evidence="4">
    <location>
        <begin position="34"/>
        <end position="309"/>
    </location>
</feature>
<proteinExistence type="inferred from homology"/>
<dbReference type="InterPro" id="IPR001638">
    <property type="entry name" value="Solute-binding_3/MltF_N"/>
</dbReference>
<organism evidence="6 7">
    <name type="scientific">Pararhizobium antarcticum</name>
    <dbReference type="NCBI Taxonomy" id="1798805"/>
    <lineage>
        <taxon>Bacteria</taxon>
        <taxon>Pseudomonadati</taxon>
        <taxon>Pseudomonadota</taxon>
        <taxon>Alphaproteobacteria</taxon>
        <taxon>Hyphomicrobiales</taxon>
        <taxon>Rhizobiaceae</taxon>
        <taxon>Rhizobium/Agrobacterium group</taxon>
        <taxon>Pararhizobium</taxon>
    </lineage>
</organism>
<dbReference type="GO" id="GO:0030288">
    <property type="term" value="C:outer membrane-bounded periplasmic space"/>
    <property type="evidence" value="ECO:0007669"/>
    <property type="project" value="TreeGrafter"/>
</dbReference>
<evidence type="ECO:0000256" key="3">
    <source>
        <dbReference type="ARBA" id="ARBA00022729"/>
    </source>
</evidence>
<accession>A0A657LT04</accession>
<dbReference type="Pfam" id="PF00497">
    <property type="entry name" value="SBP_bac_3"/>
    <property type="match status" value="1"/>
</dbReference>
<evidence type="ECO:0000256" key="1">
    <source>
        <dbReference type="ARBA" id="ARBA00010333"/>
    </source>
</evidence>
<dbReference type="GO" id="GO:0006865">
    <property type="term" value="P:amino acid transport"/>
    <property type="evidence" value="ECO:0007669"/>
    <property type="project" value="TreeGrafter"/>
</dbReference>
<dbReference type="CDD" id="cd13688">
    <property type="entry name" value="PBP2_GltI_DEBP"/>
    <property type="match status" value="1"/>
</dbReference>
<keyword evidence="3 4" id="KW-0732">Signal</keyword>
<dbReference type="Gene3D" id="3.40.190.10">
    <property type="entry name" value="Periplasmic binding protein-like II"/>
    <property type="match status" value="2"/>
</dbReference>
<dbReference type="Proteomes" id="UP000182661">
    <property type="component" value="Unassembled WGS sequence"/>
</dbReference>
<keyword evidence="2" id="KW-0813">Transport</keyword>
<evidence type="ECO:0000313" key="7">
    <source>
        <dbReference type="Proteomes" id="UP000182661"/>
    </source>
</evidence>
<keyword evidence="7" id="KW-1185">Reference proteome</keyword>
<evidence type="ECO:0000259" key="5">
    <source>
        <dbReference type="SMART" id="SM00062"/>
    </source>
</evidence>
<evidence type="ECO:0000256" key="4">
    <source>
        <dbReference type="SAM" id="SignalP"/>
    </source>
</evidence>
<dbReference type="AlphaFoldDB" id="A0A657LT04"/>
<dbReference type="OrthoDB" id="7240770at2"/>
<reference evidence="6 7" key="1">
    <citation type="submission" date="2016-02" db="EMBL/GenBank/DDBJ databases">
        <title>Genome sequencing of a beta-galactosidase producing bacteria Rhizobium sp. 59.</title>
        <authorList>
            <person name="Wang D."/>
            <person name="Kot W."/>
            <person name="Qin Y."/>
            <person name="Hansen L."/>
            <person name="Naqvi K."/>
            <person name="Rensing C."/>
        </authorList>
    </citation>
    <scope>NUCLEOTIDE SEQUENCE [LARGE SCALE GENOMIC DNA]</scope>
    <source>
        <strain evidence="6 7">59</strain>
    </source>
</reference>
<dbReference type="PANTHER" id="PTHR30085">
    <property type="entry name" value="AMINO ACID ABC TRANSPORTER PERMEASE"/>
    <property type="match status" value="1"/>
</dbReference>
<name>A0A657LT04_9HYPH</name>
<evidence type="ECO:0000256" key="2">
    <source>
        <dbReference type="ARBA" id="ARBA00022448"/>
    </source>
</evidence>
<dbReference type="InterPro" id="IPR051455">
    <property type="entry name" value="Bact_solute-bind_prot3"/>
</dbReference>
<comment type="caution">
    <text evidence="6">The sequence shown here is derived from an EMBL/GenBank/DDBJ whole genome shotgun (WGS) entry which is preliminary data.</text>
</comment>
<dbReference type="SMART" id="SM00062">
    <property type="entry name" value="PBPb"/>
    <property type="match status" value="1"/>
</dbReference>
<evidence type="ECO:0000313" key="6">
    <source>
        <dbReference type="EMBL" id="OJF97642.1"/>
    </source>
</evidence>
<feature type="signal peptide" evidence="4">
    <location>
        <begin position="1"/>
        <end position="33"/>
    </location>
</feature>
<protein>
    <submittedName>
        <fullName evidence="6">ABC transporter substrate-binding protein</fullName>
    </submittedName>
</protein>
<dbReference type="SUPFAM" id="SSF53850">
    <property type="entry name" value="Periplasmic binding protein-like II"/>
    <property type="match status" value="1"/>
</dbReference>
<sequence length="309" mass="33952">MTRKFQRKTPILKLLLGAVTVLSVLAPASTGHAEAPVSTLKKIAETGIVRIGYSAEDFPFSYRQPDGTVTGYSTELCLDVIDNIKNRLKLAAVKVEYVERTPRNRVTKLRNGDLDIECVASTNNAERRKSVGFSYPHFVTGTQFVSLKKKNLKTIADLGGHTVAATSGTTNIGQLNTINRERALSIAVMPVETHKDAFRLVTEGRAAAFVMDGILLAAMVAKSENPEIYALSKEALGFPEPYGLMVRLEDTDFKDAVNAALVDIYASDRIETLYEKWFNTVVPPEGINMRLPMSDELRAAFAKPTDPVE</sequence>
<dbReference type="EMBL" id="LSRP01000081">
    <property type="protein sequence ID" value="OJF97642.1"/>
    <property type="molecule type" value="Genomic_DNA"/>
</dbReference>
<dbReference type="RefSeq" id="WP_083531151.1">
    <property type="nucleotide sequence ID" value="NZ_LSRP01000081.1"/>
</dbReference>